<evidence type="ECO:0000313" key="1">
    <source>
        <dbReference type="EMBL" id="HIW78612.1"/>
    </source>
</evidence>
<proteinExistence type="predicted"/>
<gene>
    <name evidence="1" type="ORF">H9874_05630</name>
</gene>
<reference evidence="1" key="2">
    <citation type="submission" date="2021-04" db="EMBL/GenBank/DDBJ databases">
        <authorList>
            <person name="Gilroy R."/>
        </authorList>
    </citation>
    <scope>NUCLEOTIDE SEQUENCE</scope>
    <source>
        <strain evidence="1">ChiSxjej5B17-1746</strain>
    </source>
</reference>
<dbReference type="EMBL" id="DXGI01000203">
    <property type="protein sequence ID" value="HIW78612.1"/>
    <property type="molecule type" value="Genomic_DNA"/>
</dbReference>
<name>A0A9D1U8N1_9BACT</name>
<sequence length="114" mass="13425">MEDIEKSLCAPEKWSEQEKDVIWEKGSAVESLDPDEYRMDAAGALIRRDAYNQKHRFGWRIDGIVPTNGEVDLSLLRPLFWKNHEARQQEAPRKFYRYQSALELNVNHFMADDI</sequence>
<dbReference type="Proteomes" id="UP000824264">
    <property type="component" value="Unassembled WGS sequence"/>
</dbReference>
<reference evidence="1" key="1">
    <citation type="journal article" date="2021" name="PeerJ">
        <title>Extensive microbial diversity within the chicken gut microbiome revealed by metagenomics and culture.</title>
        <authorList>
            <person name="Gilroy R."/>
            <person name="Ravi A."/>
            <person name="Getino M."/>
            <person name="Pursley I."/>
            <person name="Horton D.L."/>
            <person name="Alikhan N.F."/>
            <person name="Baker D."/>
            <person name="Gharbi K."/>
            <person name="Hall N."/>
            <person name="Watson M."/>
            <person name="Adriaenssens E.M."/>
            <person name="Foster-Nyarko E."/>
            <person name="Jarju S."/>
            <person name="Secka A."/>
            <person name="Antonio M."/>
            <person name="Oren A."/>
            <person name="Chaudhuri R.R."/>
            <person name="La Ragione R."/>
            <person name="Hildebrand F."/>
            <person name="Pallen M.J."/>
        </authorList>
    </citation>
    <scope>NUCLEOTIDE SEQUENCE</scope>
    <source>
        <strain evidence="1">ChiSxjej5B17-1746</strain>
    </source>
</reference>
<accession>A0A9D1U8N1</accession>
<organism evidence="1 2">
    <name type="scientific">Candidatus Bilophila faecipullorum</name>
    <dbReference type="NCBI Taxonomy" id="2838482"/>
    <lineage>
        <taxon>Bacteria</taxon>
        <taxon>Pseudomonadati</taxon>
        <taxon>Thermodesulfobacteriota</taxon>
        <taxon>Desulfovibrionia</taxon>
        <taxon>Desulfovibrionales</taxon>
        <taxon>Desulfovibrionaceae</taxon>
        <taxon>Bilophila</taxon>
    </lineage>
</organism>
<dbReference type="AlphaFoldDB" id="A0A9D1U8N1"/>
<comment type="caution">
    <text evidence="1">The sequence shown here is derived from an EMBL/GenBank/DDBJ whole genome shotgun (WGS) entry which is preliminary data.</text>
</comment>
<evidence type="ECO:0000313" key="2">
    <source>
        <dbReference type="Proteomes" id="UP000824264"/>
    </source>
</evidence>
<protein>
    <submittedName>
        <fullName evidence="1">Uncharacterized protein</fullName>
    </submittedName>
</protein>